<comment type="similarity">
    <text evidence="8">Belongs to the binding-protein-dependent transport system permease family.</text>
</comment>
<dbReference type="AlphaFoldDB" id="A0A8J8MQN6"/>
<evidence type="ECO:0000256" key="2">
    <source>
        <dbReference type="ARBA" id="ARBA00022448"/>
    </source>
</evidence>
<evidence type="ECO:0000259" key="9">
    <source>
        <dbReference type="PROSITE" id="PS50928"/>
    </source>
</evidence>
<dbReference type="GO" id="GO:0055085">
    <property type="term" value="P:transmembrane transport"/>
    <property type="evidence" value="ECO:0007669"/>
    <property type="project" value="InterPro"/>
</dbReference>
<dbReference type="PANTHER" id="PTHR43357">
    <property type="entry name" value="INNER MEMBRANE ABC TRANSPORTER PERMEASE PROTEIN YDCV"/>
    <property type="match status" value="1"/>
</dbReference>
<feature type="domain" description="ABC transmembrane type-1" evidence="9">
    <location>
        <begin position="65"/>
        <end position="253"/>
    </location>
</feature>
<dbReference type="GO" id="GO:0005886">
    <property type="term" value="C:plasma membrane"/>
    <property type="evidence" value="ECO:0007669"/>
    <property type="project" value="UniProtKB-SubCell"/>
</dbReference>
<dbReference type="Proteomes" id="UP000683246">
    <property type="component" value="Chromosome"/>
</dbReference>
<feature type="transmembrane region" description="Helical" evidence="8">
    <location>
        <begin position="178"/>
        <end position="199"/>
    </location>
</feature>
<proteinExistence type="inferred from homology"/>
<dbReference type="SUPFAM" id="SSF161098">
    <property type="entry name" value="MetI-like"/>
    <property type="match status" value="1"/>
</dbReference>
<keyword evidence="4" id="KW-0997">Cell inner membrane</keyword>
<sequence>MINRIKIIIGSLVVASLMFFFFFPIVNLFVDAFRSDLANNQYLPQNWSVKWFSYVLDRPGVVGSFVMSFLVAIVTTVVSMCICIPAAYSFARFNFVGKKLCYFSFLLSNAFPRIGLYASIGVMFYKLNLMGTFAGVIIIHVINSLMMMIWISSTSFKSVSMDQEEAAKDVGAGPIRTFFYVTLPLAWPGIMVASLFTFLGSMEEGAGTLLVGLPNIKTLPVEMYSVIFDYPGTAGAALALMLLVPIIVILVIAIKLLGAKSILDSMKIN</sequence>
<keyword evidence="5 8" id="KW-0812">Transmembrane</keyword>
<keyword evidence="7 8" id="KW-0472">Membrane</keyword>
<gene>
    <name evidence="10" type="ORF">HZI73_24950</name>
</gene>
<dbReference type="PROSITE" id="PS50928">
    <property type="entry name" value="ABC_TM1"/>
    <property type="match status" value="1"/>
</dbReference>
<accession>A0A8J8MQN6</accession>
<keyword evidence="3" id="KW-1003">Cell membrane</keyword>
<name>A0A8J8MQN6_9FIRM</name>
<feature type="transmembrane region" description="Helical" evidence="8">
    <location>
        <begin position="7"/>
        <end position="30"/>
    </location>
</feature>
<evidence type="ECO:0000256" key="4">
    <source>
        <dbReference type="ARBA" id="ARBA00022519"/>
    </source>
</evidence>
<evidence type="ECO:0000313" key="11">
    <source>
        <dbReference type="Proteomes" id="UP000683246"/>
    </source>
</evidence>
<evidence type="ECO:0000256" key="6">
    <source>
        <dbReference type="ARBA" id="ARBA00022989"/>
    </source>
</evidence>
<dbReference type="InterPro" id="IPR035906">
    <property type="entry name" value="MetI-like_sf"/>
</dbReference>
<keyword evidence="11" id="KW-1185">Reference proteome</keyword>
<dbReference type="InterPro" id="IPR000515">
    <property type="entry name" value="MetI-like"/>
</dbReference>
<evidence type="ECO:0000256" key="3">
    <source>
        <dbReference type="ARBA" id="ARBA00022475"/>
    </source>
</evidence>
<feature type="transmembrane region" description="Helical" evidence="8">
    <location>
        <begin position="234"/>
        <end position="257"/>
    </location>
</feature>
<protein>
    <submittedName>
        <fullName evidence="10">ABC transporter permease subunit</fullName>
    </submittedName>
</protein>
<dbReference type="Gene3D" id="1.10.3720.10">
    <property type="entry name" value="MetI-like"/>
    <property type="match status" value="1"/>
</dbReference>
<keyword evidence="2 8" id="KW-0813">Transport</keyword>
<dbReference type="Pfam" id="PF00528">
    <property type="entry name" value="BPD_transp_1"/>
    <property type="match status" value="1"/>
</dbReference>
<evidence type="ECO:0000256" key="7">
    <source>
        <dbReference type="ARBA" id="ARBA00023136"/>
    </source>
</evidence>
<keyword evidence="6 8" id="KW-1133">Transmembrane helix</keyword>
<organism evidence="10 11">
    <name type="scientific">Vallitalea pronyensis</name>
    <dbReference type="NCBI Taxonomy" id="1348613"/>
    <lineage>
        <taxon>Bacteria</taxon>
        <taxon>Bacillati</taxon>
        <taxon>Bacillota</taxon>
        <taxon>Clostridia</taxon>
        <taxon>Lachnospirales</taxon>
        <taxon>Vallitaleaceae</taxon>
        <taxon>Vallitalea</taxon>
    </lineage>
</organism>
<dbReference type="CDD" id="cd06261">
    <property type="entry name" value="TM_PBP2"/>
    <property type="match status" value="1"/>
</dbReference>
<evidence type="ECO:0000313" key="10">
    <source>
        <dbReference type="EMBL" id="QUI25867.1"/>
    </source>
</evidence>
<feature type="transmembrane region" description="Helical" evidence="8">
    <location>
        <begin position="131"/>
        <end position="151"/>
    </location>
</feature>
<evidence type="ECO:0000256" key="5">
    <source>
        <dbReference type="ARBA" id="ARBA00022692"/>
    </source>
</evidence>
<feature type="transmembrane region" description="Helical" evidence="8">
    <location>
        <begin position="61"/>
        <end position="88"/>
    </location>
</feature>
<evidence type="ECO:0000256" key="1">
    <source>
        <dbReference type="ARBA" id="ARBA00004429"/>
    </source>
</evidence>
<comment type="subcellular location">
    <subcellularLocation>
        <location evidence="1">Cell inner membrane</location>
        <topology evidence="1">Multi-pass membrane protein</topology>
    </subcellularLocation>
    <subcellularLocation>
        <location evidence="8">Cell membrane</location>
        <topology evidence="8">Multi-pass membrane protein</topology>
    </subcellularLocation>
</comment>
<dbReference type="KEGG" id="vpy:HZI73_24950"/>
<feature type="transmembrane region" description="Helical" evidence="8">
    <location>
        <begin position="100"/>
        <end position="125"/>
    </location>
</feature>
<evidence type="ECO:0000256" key="8">
    <source>
        <dbReference type="RuleBase" id="RU363032"/>
    </source>
</evidence>
<dbReference type="PANTHER" id="PTHR43357:SF4">
    <property type="entry name" value="INNER MEMBRANE ABC TRANSPORTER PERMEASE PROTEIN YDCV"/>
    <property type="match status" value="1"/>
</dbReference>
<reference evidence="10" key="1">
    <citation type="submission" date="2020-07" db="EMBL/GenBank/DDBJ databases">
        <title>Vallitalea pronyensis genome.</title>
        <authorList>
            <person name="Postec A."/>
        </authorList>
    </citation>
    <scope>NUCLEOTIDE SEQUENCE</scope>
    <source>
        <strain evidence="10">FatNI3</strain>
    </source>
</reference>
<dbReference type="EMBL" id="CP058649">
    <property type="protein sequence ID" value="QUI25867.1"/>
    <property type="molecule type" value="Genomic_DNA"/>
</dbReference>